<evidence type="ECO:0000256" key="1">
    <source>
        <dbReference type="PROSITE-ProRule" id="PRU00244"/>
    </source>
</evidence>
<organism evidence="4 5">
    <name type="scientific">Methylovirgula ligni</name>
    <dbReference type="NCBI Taxonomy" id="569860"/>
    <lineage>
        <taxon>Bacteria</taxon>
        <taxon>Pseudomonadati</taxon>
        <taxon>Pseudomonadota</taxon>
        <taxon>Alphaproteobacteria</taxon>
        <taxon>Hyphomicrobiales</taxon>
        <taxon>Beijerinckiaceae</taxon>
        <taxon>Methylovirgula</taxon>
    </lineage>
</organism>
<dbReference type="PROSITE" id="PS50924">
    <property type="entry name" value="MHYT"/>
    <property type="match status" value="1"/>
</dbReference>
<feature type="transmembrane region" description="Helical" evidence="1">
    <location>
        <begin position="110"/>
        <end position="132"/>
    </location>
</feature>
<dbReference type="Proteomes" id="UP000256900">
    <property type="component" value="Unassembled WGS sequence"/>
</dbReference>
<feature type="transmembrane region" description="Helical" evidence="1">
    <location>
        <begin position="209"/>
        <end position="230"/>
    </location>
</feature>
<evidence type="ECO:0000313" key="5">
    <source>
        <dbReference type="Proteomes" id="UP000256900"/>
    </source>
</evidence>
<evidence type="ECO:0000259" key="2">
    <source>
        <dbReference type="PROSITE" id="PS50924"/>
    </source>
</evidence>
<dbReference type="GO" id="GO:0016020">
    <property type="term" value="C:membrane"/>
    <property type="evidence" value="ECO:0007669"/>
    <property type="project" value="UniProtKB-UniRule"/>
</dbReference>
<reference evidence="4 5" key="1">
    <citation type="submission" date="2018-08" db="EMBL/GenBank/DDBJ databases">
        <title>Genomic Encyclopedia of Type Strains, Phase IV (KMG-IV): sequencing the most valuable type-strain genomes for metagenomic binning, comparative biology and taxonomic classification.</title>
        <authorList>
            <person name="Goeker M."/>
        </authorList>
    </citation>
    <scope>NUCLEOTIDE SEQUENCE [LARGE SCALE GENOMIC DNA]</scope>
    <source>
        <strain evidence="4 5">BW863</strain>
    </source>
</reference>
<dbReference type="PIRSF" id="PIRSF036615">
    <property type="entry name" value="MHYT_LytTR"/>
    <property type="match status" value="1"/>
</dbReference>
<feature type="transmembrane region" description="Helical" evidence="1">
    <location>
        <begin position="168"/>
        <end position="189"/>
    </location>
</feature>
<protein>
    <submittedName>
        <fullName evidence="4">NO-binding membrane sensor protein with MHYT domain</fullName>
    </submittedName>
</protein>
<dbReference type="AlphaFoldDB" id="A0A3D9Z1U4"/>
<proteinExistence type="predicted"/>
<dbReference type="InterPro" id="IPR005330">
    <property type="entry name" value="MHYT_dom"/>
</dbReference>
<feature type="domain" description="HTH LytTR-type" evidence="3">
    <location>
        <begin position="285"/>
        <end position="390"/>
    </location>
</feature>
<dbReference type="PROSITE" id="PS50930">
    <property type="entry name" value="HTH_LYTTR"/>
    <property type="match status" value="1"/>
</dbReference>
<evidence type="ECO:0000313" key="4">
    <source>
        <dbReference type="EMBL" id="REF89143.1"/>
    </source>
</evidence>
<feature type="transmembrane region" description="Helical" evidence="1">
    <location>
        <begin position="6"/>
        <end position="29"/>
    </location>
</feature>
<keyword evidence="1" id="KW-0812">Transmembrane</keyword>
<keyword evidence="1" id="KW-0472">Membrane</keyword>
<dbReference type="Gene3D" id="2.40.50.1020">
    <property type="entry name" value="LytTr DNA-binding domain"/>
    <property type="match status" value="1"/>
</dbReference>
<comment type="caution">
    <text evidence="4">The sequence shown here is derived from an EMBL/GenBank/DDBJ whole genome shotgun (WGS) entry which is preliminary data.</text>
</comment>
<dbReference type="RefSeq" id="WP_165204107.1">
    <property type="nucleotide sequence ID" value="NZ_CP025086.1"/>
</dbReference>
<feature type="domain" description="MHYT" evidence="2">
    <location>
        <begin position="5"/>
        <end position="193"/>
    </location>
</feature>
<dbReference type="GO" id="GO:0003677">
    <property type="term" value="F:DNA binding"/>
    <property type="evidence" value="ECO:0007669"/>
    <property type="project" value="InterPro"/>
</dbReference>
<evidence type="ECO:0000259" key="3">
    <source>
        <dbReference type="PROSITE" id="PS50930"/>
    </source>
</evidence>
<dbReference type="InterPro" id="IPR007492">
    <property type="entry name" value="LytTR_DNA-bd_dom"/>
</dbReference>
<sequence>MHISHDPLIVVLSVIVAIQGAYVGLGLALQSRLAAGTRQRTLLAASSITLGVAIWSMHFIGMLAARLSFPVDYLVFPTLLSFLVSVLVTGIGVFAATAGPLTGRRLAASAMFMGLGIASMHYIGMTALHASAHMVHDPLLVIASILIAIAASGLALHLAAGTQPRQPLFLSAIVFGIAVSGMHYSAMAGMRIFPHALPTALAPALSPDLLAIVVAVVAFIVSGLFLLVLVPDRRMLQKESRAGIEPPAVAPEPSPIPECAAEAAPDVTPLAAPLAAPETAQSPFLPVERDRGTYFLPIGDIAAVRANAHYTYVFDGQTNYFCALSIGEVEARLRSHHFVRVHRSHIVNMDRVVALKSVGDACQIELAGVDPYFVPVSRSRAAWLKSKLGLKSRQAAG</sequence>
<keyword evidence="5" id="KW-1185">Reference proteome</keyword>
<dbReference type="PANTHER" id="PTHR35152:SF1">
    <property type="entry name" value="DOMAIN SIGNALLING PROTEIN, PUTATIVE (AFU_ORTHOLOGUE AFUA_5G11310)-RELATED"/>
    <property type="match status" value="1"/>
</dbReference>
<dbReference type="InterPro" id="IPR012073">
    <property type="entry name" value="LytTR_MHYT"/>
</dbReference>
<dbReference type="SMART" id="SM00850">
    <property type="entry name" value="LytTR"/>
    <property type="match status" value="1"/>
</dbReference>
<dbReference type="Pfam" id="PF03707">
    <property type="entry name" value="MHYT"/>
    <property type="match status" value="3"/>
</dbReference>
<dbReference type="EMBL" id="QUMO01000001">
    <property type="protein sequence ID" value="REF89143.1"/>
    <property type="molecule type" value="Genomic_DNA"/>
</dbReference>
<feature type="transmembrane region" description="Helical" evidence="1">
    <location>
        <begin position="138"/>
        <end position="156"/>
    </location>
</feature>
<dbReference type="PANTHER" id="PTHR35152">
    <property type="entry name" value="DOMAIN SIGNALLING PROTEIN, PUTATIVE (AFU_ORTHOLOGUE AFUA_5G11310)-RELATED"/>
    <property type="match status" value="1"/>
</dbReference>
<name>A0A3D9Z1U4_9HYPH</name>
<feature type="transmembrane region" description="Helical" evidence="1">
    <location>
        <begin position="73"/>
        <end position="98"/>
    </location>
</feature>
<accession>A0A3D9Z1U4</accession>
<gene>
    <name evidence="4" type="ORF">DES32_0358</name>
</gene>
<dbReference type="Pfam" id="PF04397">
    <property type="entry name" value="LytTR"/>
    <property type="match status" value="1"/>
</dbReference>
<feature type="transmembrane region" description="Helical" evidence="1">
    <location>
        <begin position="41"/>
        <end position="61"/>
    </location>
</feature>
<keyword evidence="1" id="KW-1133">Transmembrane helix</keyword>